<proteinExistence type="predicted"/>
<dbReference type="Proteomes" id="UP000602004">
    <property type="component" value="Unassembled WGS sequence"/>
</dbReference>
<dbReference type="Pfam" id="PF12728">
    <property type="entry name" value="HTH_17"/>
    <property type="match status" value="1"/>
</dbReference>
<feature type="domain" description="Helix-turn-helix" evidence="1">
    <location>
        <begin position="6"/>
        <end position="54"/>
    </location>
</feature>
<dbReference type="InterPro" id="IPR041657">
    <property type="entry name" value="HTH_17"/>
</dbReference>
<keyword evidence="3" id="KW-1185">Reference proteome</keyword>
<organism evidence="2 3">
    <name type="scientific">Paraburkholderia caffeinilytica</name>
    <dbReference type="NCBI Taxonomy" id="1761016"/>
    <lineage>
        <taxon>Bacteria</taxon>
        <taxon>Pseudomonadati</taxon>
        <taxon>Pseudomonadota</taxon>
        <taxon>Betaproteobacteria</taxon>
        <taxon>Burkholderiales</taxon>
        <taxon>Burkholderiaceae</taxon>
        <taxon>Paraburkholderia</taxon>
    </lineage>
</organism>
<gene>
    <name evidence="2" type="ORF">GCM10011400_22780</name>
</gene>
<evidence type="ECO:0000259" key="1">
    <source>
        <dbReference type="Pfam" id="PF12728"/>
    </source>
</evidence>
<dbReference type="InterPro" id="IPR036388">
    <property type="entry name" value="WH-like_DNA-bd_sf"/>
</dbReference>
<protein>
    <submittedName>
        <fullName evidence="2">Transcriptional regulator</fullName>
    </submittedName>
</protein>
<dbReference type="RefSeq" id="WP_115781498.1">
    <property type="nucleotide sequence ID" value="NZ_BMHL01000003.1"/>
</dbReference>
<accession>A0ABQ1M630</accession>
<dbReference type="InterPro" id="IPR009061">
    <property type="entry name" value="DNA-bd_dom_put_sf"/>
</dbReference>
<dbReference type="NCBIfam" id="TIGR01764">
    <property type="entry name" value="excise"/>
    <property type="match status" value="1"/>
</dbReference>
<reference evidence="3" key="1">
    <citation type="journal article" date="2019" name="Int. J. Syst. Evol. Microbiol.">
        <title>The Global Catalogue of Microorganisms (GCM) 10K type strain sequencing project: providing services to taxonomists for standard genome sequencing and annotation.</title>
        <authorList>
            <consortium name="The Broad Institute Genomics Platform"/>
            <consortium name="The Broad Institute Genome Sequencing Center for Infectious Disease"/>
            <person name="Wu L."/>
            <person name="Ma J."/>
        </authorList>
    </citation>
    <scope>NUCLEOTIDE SEQUENCE [LARGE SCALE GENOMIC DNA]</scope>
    <source>
        <strain evidence="3">CGMCC 1.15103</strain>
    </source>
</reference>
<name>A0ABQ1M630_9BURK</name>
<dbReference type="InterPro" id="IPR010093">
    <property type="entry name" value="SinI_DNA-bd"/>
</dbReference>
<sequence>MVAEPWVSVEDIVKHLGVARDSVYRWIEGRGLPAHKIGRLWKFKLSEVDDWVRDGGAEAHDEPTTRGAK</sequence>
<evidence type="ECO:0000313" key="2">
    <source>
        <dbReference type="EMBL" id="GGC35589.1"/>
    </source>
</evidence>
<evidence type="ECO:0000313" key="3">
    <source>
        <dbReference type="Proteomes" id="UP000602004"/>
    </source>
</evidence>
<dbReference type="EMBL" id="BMHL01000003">
    <property type="protein sequence ID" value="GGC35589.1"/>
    <property type="molecule type" value="Genomic_DNA"/>
</dbReference>
<dbReference type="SUPFAM" id="SSF46955">
    <property type="entry name" value="Putative DNA-binding domain"/>
    <property type="match status" value="1"/>
</dbReference>
<comment type="caution">
    <text evidence="2">The sequence shown here is derived from an EMBL/GenBank/DDBJ whole genome shotgun (WGS) entry which is preliminary data.</text>
</comment>
<dbReference type="Gene3D" id="1.10.10.10">
    <property type="entry name" value="Winged helix-like DNA-binding domain superfamily/Winged helix DNA-binding domain"/>
    <property type="match status" value="1"/>
</dbReference>